<keyword evidence="4" id="KW-1185">Reference proteome</keyword>
<dbReference type="InterPro" id="IPR003399">
    <property type="entry name" value="Mce/MlaD"/>
</dbReference>
<organism evidence="3 4">
    <name type="scientific">Antrihabitans stalactiti</name>
    <dbReference type="NCBI Taxonomy" id="2584121"/>
    <lineage>
        <taxon>Bacteria</taxon>
        <taxon>Bacillati</taxon>
        <taxon>Actinomycetota</taxon>
        <taxon>Actinomycetes</taxon>
        <taxon>Mycobacteriales</taxon>
        <taxon>Nocardiaceae</taxon>
        <taxon>Antrihabitans</taxon>
    </lineage>
</organism>
<dbReference type="RefSeq" id="WP_169584952.1">
    <property type="nucleotide sequence ID" value="NZ_VCQU01000001.1"/>
</dbReference>
<dbReference type="PANTHER" id="PTHR33371">
    <property type="entry name" value="INTERMEMBRANE PHOSPHOLIPID TRANSPORT SYSTEM BINDING PROTEIN MLAD-RELATED"/>
    <property type="match status" value="1"/>
</dbReference>
<sequence length="348" mass="36386">MRAATVFAMVLGAILSLGGCGFDPASIPVPGSSVPGPSYPVHIQFTNALNLPAKAKVMANGIRVGTLDKVTIVNPGLDGGGYIVADVDIAETVPLPTKTIAQLQQSTILGDLYIGLITPPDGFDKTIPADGTIPLSQTRPALQIEDTMAGMATFVQGGVVHEFQEIVNRMNAVLPADPKETERIFGTLTTDLTDVANHLDQVSQFGRATEDLVALLRERGDTVSNLLTEETANHVVSAAGSLVEAVGVLGEIGKIAHALEWIAPLVTAGDAAAAAFVPLIFTSRPFDLSAPSNLNALVALIRDRIIPFVERGPKVNVVGIDTGNAPSVPPTEQVDRIVGTLRMIGAVR</sequence>
<gene>
    <name evidence="3" type="ORF">FGL95_04420</name>
</gene>
<evidence type="ECO:0000313" key="4">
    <source>
        <dbReference type="Proteomes" id="UP000535543"/>
    </source>
</evidence>
<feature type="chain" id="PRO_5032901164" evidence="1">
    <location>
        <begin position="26"/>
        <end position="348"/>
    </location>
</feature>
<reference evidence="3 4" key="2">
    <citation type="submission" date="2020-06" db="EMBL/GenBank/DDBJ databases">
        <title>Antribacter stalactiti gen. nov., sp. nov., a new member of the family Nacardiaceae isolated from a cave.</title>
        <authorList>
            <person name="Kim I.S."/>
        </authorList>
    </citation>
    <scope>NUCLEOTIDE SEQUENCE [LARGE SCALE GENOMIC DNA]</scope>
    <source>
        <strain evidence="3 4">YC2-7</strain>
    </source>
</reference>
<protein>
    <submittedName>
        <fullName evidence="3">MCE family protein</fullName>
    </submittedName>
</protein>
<feature type="signal peptide" evidence="1">
    <location>
        <begin position="1"/>
        <end position="25"/>
    </location>
</feature>
<accession>A0A848KC43</accession>
<dbReference type="PROSITE" id="PS51257">
    <property type="entry name" value="PROKAR_LIPOPROTEIN"/>
    <property type="match status" value="1"/>
</dbReference>
<dbReference type="EMBL" id="VCQU01000001">
    <property type="protein sequence ID" value="NMN94282.1"/>
    <property type="molecule type" value="Genomic_DNA"/>
</dbReference>
<evidence type="ECO:0000313" key="3">
    <source>
        <dbReference type="EMBL" id="NMN94282.1"/>
    </source>
</evidence>
<dbReference type="Pfam" id="PF02470">
    <property type="entry name" value="MlaD"/>
    <property type="match status" value="1"/>
</dbReference>
<keyword evidence="1" id="KW-0732">Signal</keyword>
<dbReference type="PANTHER" id="PTHR33371:SF15">
    <property type="entry name" value="LIPOPROTEIN LPRN"/>
    <property type="match status" value="1"/>
</dbReference>
<dbReference type="Proteomes" id="UP000535543">
    <property type="component" value="Unassembled WGS sequence"/>
</dbReference>
<name>A0A848KC43_9NOCA</name>
<evidence type="ECO:0000259" key="2">
    <source>
        <dbReference type="Pfam" id="PF02470"/>
    </source>
</evidence>
<proteinExistence type="predicted"/>
<evidence type="ECO:0000256" key="1">
    <source>
        <dbReference type="SAM" id="SignalP"/>
    </source>
</evidence>
<reference evidence="3 4" key="1">
    <citation type="submission" date="2019-05" db="EMBL/GenBank/DDBJ databases">
        <authorList>
            <person name="Lee S.D."/>
        </authorList>
    </citation>
    <scope>NUCLEOTIDE SEQUENCE [LARGE SCALE GENOMIC DNA]</scope>
    <source>
        <strain evidence="3 4">YC2-7</strain>
    </source>
</reference>
<dbReference type="AlphaFoldDB" id="A0A848KC43"/>
<feature type="domain" description="Mce/MlaD" evidence="2">
    <location>
        <begin position="38"/>
        <end position="118"/>
    </location>
</feature>
<comment type="caution">
    <text evidence="3">The sequence shown here is derived from an EMBL/GenBank/DDBJ whole genome shotgun (WGS) entry which is preliminary data.</text>
</comment>
<dbReference type="GO" id="GO:0005576">
    <property type="term" value="C:extracellular region"/>
    <property type="evidence" value="ECO:0007669"/>
    <property type="project" value="TreeGrafter"/>
</dbReference>
<dbReference type="InterPro" id="IPR052336">
    <property type="entry name" value="MlaD_Phospholipid_Transporter"/>
</dbReference>